<evidence type="ECO:0000256" key="4">
    <source>
        <dbReference type="PROSITE-ProRule" id="PRU00335"/>
    </source>
</evidence>
<evidence type="ECO:0000313" key="6">
    <source>
        <dbReference type="EMBL" id="MEZ3182538.1"/>
    </source>
</evidence>
<dbReference type="InterPro" id="IPR009057">
    <property type="entry name" value="Homeodomain-like_sf"/>
</dbReference>
<sequence length="245" mass="27265">MADTDGLSDVIWMRPQPARRTVQPPLSRDQITAAALAVADAEGVGAVTMRRIAQHLGCGTMSLYRHVRNKDELLELMVDAAVGEEEPRTGSPGGWQEDLRALARAKRAVMLRHPWLAPLMAGRPVLGPHVVESIERSLSAVDGLGLSVDEMVRCFNTLNAFVNGFVQTELEERKWRRPVSGDDSDAARDTWQHRTGPYLEHLVDSGRYPLFSRMVNEAESYPDPDEAFEWQLQRVLDGLATALPE</sequence>
<dbReference type="Gene3D" id="1.10.10.60">
    <property type="entry name" value="Homeodomain-like"/>
    <property type="match status" value="1"/>
</dbReference>
<keyword evidence="2 4" id="KW-0238">DNA-binding</keyword>
<dbReference type="EMBL" id="JAHWZY010000045">
    <property type="protein sequence ID" value="MEZ3182538.1"/>
    <property type="molecule type" value="Genomic_DNA"/>
</dbReference>
<dbReference type="SUPFAM" id="SSF46689">
    <property type="entry name" value="Homeodomain-like"/>
    <property type="match status" value="1"/>
</dbReference>
<dbReference type="InterPro" id="IPR004111">
    <property type="entry name" value="Repressor_TetR_C"/>
</dbReference>
<dbReference type="Gene3D" id="1.10.357.10">
    <property type="entry name" value="Tetracycline Repressor, domain 2"/>
    <property type="match status" value="1"/>
</dbReference>
<evidence type="ECO:0000256" key="2">
    <source>
        <dbReference type="ARBA" id="ARBA00023125"/>
    </source>
</evidence>
<protein>
    <submittedName>
        <fullName evidence="6">TetR/AcrR family transcriptional regulator</fullName>
    </submittedName>
</protein>
<keyword evidence="3" id="KW-0804">Transcription</keyword>
<dbReference type="RefSeq" id="WP_371243305.1">
    <property type="nucleotide sequence ID" value="NZ_JAHWZY010000045.1"/>
</dbReference>
<reference evidence="6 7" key="1">
    <citation type="journal article" date="2021" name="Res Sq">
        <title>Streptomyces Pimoensis sp. nov., Isolated From the Taklimakan Desert in Xinjiang, China.</title>
        <authorList>
            <person name="Zhang P."/>
            <person name="Luo X."/>
            <person name="Luo X."/>
            <person name="Liu Z."/>
            <person name="Xia Z."/>
            <person name="Wan C."/>
            <person name="zhang L."/>
        </authorList>
    </citation>
    <scope>NUCLEOTIDE SEQUENCE [LARGE SCALE GENOMIC DNA]</scope>
    <source>
        <strain evidence="6 7">TRM75549</strain>
    </source>
</reference>
<evidence type="ECO:0000259" key="5">
    <source>
        <dbReference type="PROSITE" id="PS50977"/>
    </source>
</evidence>
<feature type="domain" description="HTH tetR-type" evidence="5">
    <location>
        <begin position="25"/>
        <end position="85"/>
    </location>
</feature>
<dbReference type="PANTHER" id="PTHR30055:SF151">
    <property type="entry name" value="TRANSCRIPTIONAL REGULATORY PROTEIN"/>
    <property type="match status" value="1"/>
</dbReference>
<keyword evidence="7" id="KW-1185">Reference proteome</keyword>
<dbReference type="InterPro" id="IPR036271">
    <property type="entry name" value="Tet_transcr_reg_TetR-rel_C_sf"/>
</dbReference>
<dbReference type="PANTHER" id="PTHR30055">
    <property type="entry name" value="HTH-TYPE TRANSCRIPTIONAL REGULATOR RUTR"/>
    <property type="match status" value="1"/>
</dbReference>
<evidence type="ECO:0000313" key="7">
    <source>
        <dbReference type="Proteomes" id="UP001567537"/>
    </source>
</evidence>
<name>A0ABV4J6H2_9ACTN</name>
<gene>
    <name evidence="6" type="ORF">KYY02_28930</name>
</gene>
<feature type="DNA-binding region" description="H-T-H motif" evidence="4">
    <location>
        <begin position="48"/>
        <end position="67"/>
    </location>
</feature>
<evidence type="ECO:0000256" key="3">
    <source>
        <dbReference type="ARBA" id="ARBA00023163"/>
    </source>
</evidence>
<evidence type="ECO:0000256" key="1">
    <source>
        <dbReference type="ARBA" id="ARBA00023015"/>
    </source>
</evidence>
<comment type="caution">
    <text evidence="6">The sequence shown here is derived from an EMBL/GenBank/DDBJ whole genome shotgun (WGS) entry which is preliminary data.</text>
</comment>
<dbReference type="Proteomes" id="UP001567537">
    <property type="component" value="Unassembled WGS sequence"/>
</dbReference>
<organism evidence="6 7">
    <name type="scientific">Streptomyces pimonensis</name>
    <dbReference type="NCBI Taxonomy" id="2860288"/>
    <lineage>
        <taxon>Bacteria</taxon>
        <taxon>Bacillati</taxon>
        <taxon>Actinomycetota</taxon>
        <taxon>Actinomycetes</taxon>
        <taxon>Kitasatosporales</taxon>
        <taxon>Streptomycetaceae</taxon>
        <taxon>Streptomyces</taxon>
    </lineage>
</organism>
<proteinExistence type="predicted"/>
<keyword evidence="1" id="KW-0805">Transcription regulation</keyword>
<dbReference type="PROSITE" id="PS50977">
    <property type="entry name" value="HTH_TETR_2"/>
    <property type="match status" value="1"/>
</dbReference>
<accession>A0ABV4J6H2</accession>
<dbReference type="InterPro" id="IPR001647">
    <property type="entry name" value="HTH_TetR"/>
</dbReference>
<dbReference type="Pfam" id="PF00440">
    <property type="entry name" value="TetR_N"/>
    <property type="match status" value="1"/>
</dbReference>
<dbReference type="SUPFAM" id="SSF48498">
    <property type="entry name" value="Tetracyclin repressor-like, C-terminal domain"/>
    <property type="match status" value="1"/>
</dbReference>
<dbReference type="Pfam" id="PF02909">
    <property type="entry name" value="TetR_C_1"/>
    <property type="match status" value="1"/>
</dbReference>
<dbReference type="InterPro" id="IPR050109">
    <property type="entry name" value="HTH-type_TetR-like_transc_reg"/>
</dbReference>